<dbReference type="EMBL" id="JAOYOD010000001">
    <property type="protein sequence ID" value="MCV9389148.1"/>
    <property type="molecule type" value="Genomic_DNA"/>
</dbReference>
<accession>A0ABT3CZM9</accession>
<dbReference type="RefSeq" id="WP_264140071.1">
    <property type="nucleotide sequence ID" value="NZ_JAOYOD010000001.1"/>
</dbReference>
<evidence type="ECO:0000313" key="2">
    <source>
        <dbReference type="Proteomes" id="UP001300692"/>
    </source>
</evidence>
<evidence type="ECO:0008006" key="3">
    <source>
        <dbReference type="Google" id="ProtNLM"/>
    </source>
</evidence>
<reference evidence="1 2" key="1">
    <citation type="submission" date="2022-10" db="EMBL/GenBank/DDBJ databases">
        <title>Comparative genomics and taxonomic characterization of three novel marine species of genus Reichenbachiella exhibiting antioxidant and polysaccharide degradation activities.</title>
        <authorList>
            <person name="Muhammad N."/>
            <person name="Lee Y.-J."/>
            <person name="Ko J."/>
            <person name="Kim S.-G."/>
        </authorList>
    </citation>
    <scope>NUCLEOTIDE SEQUENCE [LARGE SCALE GENOMIC DNA]</scope>
    <source>
        <strain evidence="1 2">ABR2-5</strain>
    </source>
</reference>
<keyword evidence="2" id="KW-1185">Reference proteome</keyword>
<dbReference type="Gene3D" id="1.10.1070.20">
    <property type="match status" value="2"/>
</dbReference>
<name>A0ABT3CZM9_9BACT</name>
<evidence type="ECO:0000313" key="1">
    <source>
        <dbReference type="EMBL" id="MCV9389148.1"/>
    </source>
</evidence>
<protein>
    <recommendedName>
        <fullName evidence="3">HipA-like C-terminal domain-containing protein</fullName>
    </recommendedName>
</protein>
<proteinExistence type="predicted"/>
<dbReference type="Proteomes" id="UP001300692">
    <property type="component" value="Unassembled WGS sequence"/>
</dbReference>
<organism evidence="1 2">
    <name type="scientific">Reichenbachiella ulvae</name>
    <dbReference type="NCBI Taxonomy" id="2980104"/>
    <lineage>
        <taxon>Bacteria</taxon>
        <taxon>Pseudomonadati</taxon>
        <taxon>Bacteroidota</taxon>
        <taxon>Cytophagia</taxon>
        <taxon>Cytophagales</taxon>
        <taxon>Reichenbachiellaceae</taxon>
        <taxon>Reichenbachiella</taxon>
    </lineage>
</organism>
<gene>
    <name evidence="1" type="ORF">N7U62_20955</name>
</gene>
<comment type="caution">
    <text evidence="1">The sequence shown here is derived from an EMBL/GenBank/DDBJ whole genome shotgun (WGS) entry which is preliminary data.</text>
</comment>
<sequence length="350" mass="40906">MEHPIFTDISNWEKIAYSNTGGTRSKKIYIHPTEEVQYFFKGSKKLKDGSFKYPNEFWSEIASSKIGQMLGFHVLDYNIGYDKNDEQKIGCLSKSMISNDKNKLAEGIDYLRGFSPNYNPKTDEYQYTFEFIINALDFYGLKSTSYKKIIEMVFLDAIIGNSDRHHENWAFITNFSESLEEYDRKIEKSKGLRDKLSWGFLKYLIGLLLKSDLNPALKGLLVPTTFSPIYDSGCSLGRENTDDRIDKMLSNPQMMDAYISRKGKSEIRIKEGNKPNHFELLNFIKINYISEFNDVKNMIVQNFNIDKLKNLIENIDYNLPREQSEFSLSNRRKELMYKIVTLRIQKIKEL</sequence>